<feature type="compositionally biased region" description="Basic and acidic residues" evidence="1">
    <location>
        <begin position="83"/>
        <end position="93"/>
    </location>
</feature>
<name>A0A077WTJ4_9FUNG</name>
<feature type="region of interest" description="Disordered" evidence="1">
    <location>
        <begin position="365"/>
        <end position="397"/>
    </location>
</feature>
<feature type="region of interest" description="Disordered" evidence="1">
    <location>
        <begin position="1"/>
        <end position="239"/>
    </location>
</feature>
<evidence type="ECO:0000313" key="2">
    <source>
        <dbReference type="EMBL" id="CDS10393.1"/>
    </source>
</evidence>
<feature type="compositionally biased region" description="Basic and acidic residues" evidence="1">
    <location>
        <begin position="210"/>
        <end position="226"/>
    </location>
</feature>
<evidence type="ECO:0000256" key="1">
    <source>
        <dbReference type="SAM" id="MobiDB-lite"/>
    </source>
</evidence>
<accession>A0A077WTJ4</accession>
<dbReference type="AlphaFoldDB" id="A0A077WTJ4"/>
<reference evidence="2" key="1">
    <citation type="journal article" date="2014" name="Genome Announc.">
        <title>De novo whole-genome sequence and genome annotation of Lichtheimia ramosa.</title>
        <authorList>
            <person name="Linde J."/>
            <person name="Schwartze V."/>
            <person name="Binder U."/>
            <person name="Lass-Florl C."/>
            <person name="Voigt K."/>
            <person name="Horn F."/>
        </authorList>
    </citation>
    <scope>NUCLEOTIDE SEQUENCE</scope>
    <source>
        <strain evidence="2">JMRC FSU:6197</strain>
    </source>
</reference>
<sequence>MDTKGSAYTIMRRKNRLLVPKEEREPITEENQASQQQPEDTTASKEQESIAQEPAQQVTKRRKRKRNKKRKMAGDRVNQQDDNYYRERDDDRYYKKKSKSYGDKRKSNRRRYRENQDQDYPESHTTDGSTRRSKTRDHDDTTNSVISTDGAGGGSSDTTSTKRSSRRKRSTRDHPTYEQSSDPLLDDQDQQPYRVERSNDQEDAEQQVEIPEHDFAPPRIGKDTTLPEKFLSSPTMEQLGLEEQDARKFMQAMKAYNKLMAEETMKQKVNDEEQALPVVDEENDQQEHAQQSLPETQDANDSSQNLIENNIKYEKPSKPTLEDLVGKKVNKDGSVVDDQGNVLGKVSRDLSYLDGKVVNENGDIVDDSGNVYGKAEPVDPPASSNKNKKGGSSLAVRNGDEDVIVNVDAHKGGISFSIHIPRAK</sequence>
<gene>
    <name evidence="2" type="ORF">LRAMOSA03069</name>
</gene>
<feature type="compositionally biased region" description="Polar residues" evidence="1">
    <location>
        <begin position="29"/>
        <end position="41"/>
    </location>
</feature>
<feature type="compositionally biased region" description="Basic and acidic residues" evidence="1">
    <location>
        <begin position="113"/>
        <end position="125"/>
    </location>
</feature>
<dbReference type="EMBL" id="LK023335">
    <property type="protein sequence ID" value="CDS10393.1"/>
    <property type="molecule type" value="Genomic_DNA"/>
</dbReference>
<proteinExistence type="predicted"/>
<feature type="compositionally biased region" description="Basic and acidic residues" evidence="1">
    <location>
        <begin position="311"/>
        <end position="322"/>
    </location>
</feature>
<feature type="region of interest" description="Disordered" evidence="1">
    <location>
        <begin position="265"/>
        <end position="322"/>
    </location>
</feature>
<feature type="compositionally biased region" description="Basic residues" evidence="1">
    <location>
        <begin position="59"/>
        <end position="71"/>
    </location>
</feature>
<feature type="compositionally biased region" description="Polar residues" evidence="1">
    <location>
        <begin position="288"/>
        <end position="308"/>
    </location>
</feature>
<protein>
    <submittedName>
        <fullName evidence="2">Uncharacterized protein</fullName>
    </submittedName>
</protein>
<organism evidence="2">
    <name type="scientific">Lichtheimia ramosa</name>
    <dbReference type="NCBI Taxonomy" id="688394"/>
    <lineage>
        <taxon>Eukaryota</taxon>
        <taxon>Fungi</taxon>
        <taxon>Fungi incertae sedis</taxon>
        <taxon>Mucoromycota</taxon>
        <taxon>Mucoromycotina</taxon>
        <taxon>Mucoromycetes</taxon>
        <taxon>Mucorales</taxon>
        <taxon>Lichtheimiaceae</taxon>
        <taxon>Lichtheimia</taxon>
    </lineage>
</organism>
<dbReference type="InterPro" id="IPR022124">
    <property type="entry name" value="DUF3659"/>
</dbReference>
<dbReference type="Pfam" id="PF12396">
    <property type="entry name" value="DUF3659"/>
    <property type="match status" value="1"/>
</dbReference>
<dbReference type="OrthoDB" id="3937590at2759"/>